<dbReference type="GO" id="GO:0016460">
    <property type="term" value="C:myosin II complex"/>
    <property type="evidence" value="ECO:0007669"/>
    <property type="project" value="UniProtKB-ARBA"/>
</dbReference>
<dbReference type="InterPro" id="IPR008989">
    <property type="entry name" value="Myosin_S1_N"/>
</dbReference>
<dbReference type="Gene3D" id="1.20.5.340">
    <property type="match status" value="6"/>
</dbReference>
<evidence type="ECO:0000256" key="10">
    <source>
        <dbReference type="PROSITE-ProRule" id="PRU00782"/>
    </source>
</evidence>
<name>A0A7K7CLA1_APHCE</name>
<dbReference type="GO" id="GO:0097435">
    <property type="term" value="P:supramolecular fiber organization"/>
    <property type="evidence" value="ECO:0007669"/>
    <property type="project" value="UniProtKB-ARBA"/>
</dbReference>
<feature type="region of interest" description="Disordered" evidence="11">
    <location>
        <begin position="1862"/>
        <end position="1977"/>
    </location>
</feature>
<evidence type="ECO:0000256" key="6">
    <source>
        <dbReference type="ARBA" id="ARBA00023054"/>
    </source>
</evidence>
<evidence type="ECO:0000256" key="5">
    <source>
        <dbReference type="ARBA" id="ARBA00022860"/>
    </source>
</evidence>
<feature type="region of interest" description="Disordered" evidence="11">
    <location>
        <begin position="1519"/>
        <end position="1540"/>
    </location>
</feature>
<dbReference type="Gene3D" id="1.20.120.720">
    <property type="entry name" value="Myosin VI head, motor domain, U50 subdomain"/>
    <property type="match status" value="1"/>
</dbReference>
<feature type="non-terminal residue" evidence="14">
    <location>
        <position position="1"/>
    </location>
</feature>
<evidence type="ECO:0000256" key="9">
    <source>
        <dbReference type="ARBA" id="ARBA00023203"/>
    </source>
</evidence>
<dbReference type="GO" id="GO:0005524">
    <property type="term" value="F:ATP binding"/>
    <property type="evidence" value="ECO:0007669"/>
    <property type="project" value="UniProtKB-UniRule"/>
</dbReference>
<evidence type="ECO:0000259" key="12">
    <source>
        <dbReference type="PROSITE" id="PS51456"/>
    </source>
</evidence>
<dbReference type="FunFam" id="1.20.5.340:FF:000009">
    <property type="entry name" value="myosin-11 isoform X2"/>
    <property type="match status" value="1"/>
</dbReference>
<keyword evidence="5" id="KW-0112">Calmodulin-binding</keyword>
<dbReference type="FunFam" id="1.20.120.720:FF:000002">
    <property type="entry name" value="Myosin heavy chain 10"/>
    <property type="match status" value="1"/>
</dbReference>
<feature type="domain" description="Myosin motor" evidence="12">
    <location>
        <begin position="85"/>
        <end position="785"/>
    </location>
</feature>
<keyword evidence="4 10" id="KW-0067">ATP-binding</keyword>
<dbReference type="CDD" id="cd14920">
    <property type="entry name" value="MYSc_Myh10"/>
    <property type="match status" value="1"/>
</dbReference>
<evidence type="ECO:0000259" key="13">
    <source>
        <dbReference type="PROSITE" id="PS51844"/>
    </source>
</evidence>
<evidence type="ECO:0000313" key="15">
    <source>
        <dbReference type="Proteomes" id="UP000575874"/>
    </source>
</evidence>
<keyword evidence="15" id="KW-1185">Reference proteome</keyword>
<dbReference type="Gene3D" id="3.40.850.10">
    <property type="entry name" value="Kinesin motor domain"/>
    <property type="match status" value="1"/>
</dbReference>
<reference evidence="14 15" key="1">
    <citation type="submission" date="2019-09" db="EMBL/GenBank/DDBJ databases">
        <title>Bird 10,000 Genomes (B10K) Project - Family phase.</title>
        <authorList>
            <person name="Zhang G."/>
        </authorList>
    </citation>
    <scope>NUCLEOTIDE SEQUENCE [LARGE SCALE GENOMIC DNA]</scope>
    <source>
        <strain evidence="14">OUT-0022</strain>
        <tissue evidence="14">Blood</tissue>
    </source>
</reference>
<keyword evidence="7 10" id="KW-0518">Myosin</keyword>
<dbReference type="PROSITE" id="PS51844">
    <property type="entry name" value="SH3_LIKE"/>
    <property type="match status" value="1"/>
</dbReference>
<keyword evidence="8 10" id="KW-0505">Motor protein</keyword>
<dbReference type="FunFam" id="1.10.10.820:FF:000002">
    <property type="entry name" value="Myosin heavy chain 10"/>
    <property type="match status" value="1"/>
</dbReference>
<dbReference type="Gene3D" id="2.30.30.360">
    <property type="entry name" value="Myosin S1 fragment, N-terminal"/>
    <property type="match status" value="1"/>
</dbReference>
<protein>
    <submittedName>
        <fullName evidence="14">MYH10 protein</fullName>
    </submittedName>
</protein>
<evidence type="ECO:0000256" key="4">
    <source>
        <dbReference type="ARBA" id="ARBA00022840"/>
    </source>
</evidence>
<evidence type="ECO:0000256" key="3">
    <source>
        <dbReference type="ARBA" id="ARBA00022741"/>
    </source>
</evidence>
<dbReference type="PANTHER" id="PTHR45615">
    <property type="entry name" value="MYOSIN HEAVY CHAIN, NON-MUSCLE"/>
    <property type="match status" value="1"/>
</dbReference>
<accession>A0A7K7CLA1</accession>
<dbReference type="Gene3D" id="6.10.250.2420">
    <property type="match status" value="1"/>
</dbReference>
<evidence type="ECO:0000256" key="7">
    <source>
        <dbReference type="ARBA" id="ARBA00023123"/>
    </source>
</evidence>
<feature type="domain" description="Myosin N-terminal SH3-like" evidence="13">
    <location>
        <begin position="31"/>
        <end position="81"/>
    </location>
</feature>
<feature type="non-terminal residue" evidence="14">
    <location>
        <position position="1977"/>
    </location>
</feature>
<dbReference type="GO" id="GO:0005737">
    <property type="term" value="C:cytoplasm"/>
    <property type="evidence" value="ECO:0007669"/>
    <property type="project" value="UniProtKB-ARBA"/>
</dbReference>
<dbReference type="FunFam" id="3.30.70.1590:FF:000001">
    <property type="entry name" value="Myosin heavy chain"/>
    <property type="match status" value="1"/>
</dbReference>
<dbReference type="InterPro" id="IPR027417">
    <property type="entry name" value="P-loop_NTPase"/>
</dbReference>
<organism evidence="14 15">
    <name type="scientific">Aphelocoma coerulescens</name>
    <name type="common">Florida scrub-jay</name>
    <name type="synonym">Corvus coerulescens</name>
    <dbReference type="NCBI Taxonomy" id="39617"/>
    <lineage>
        <taxon>Eukaryota</taxon>
        <taxon>Metazoa</taxon>
        <taxon>Chordata</taxon>
        <taxon>Craniata</taxon>
        <taxon>Vertebrata</taxon>
        <taxon>Euteleostomi</taxon>
        <taxon>Archelosauria</taxon>
        <taxon>Archosauria</taxon>
        <taxon>Dinosauria</taxon>
        <taxon>Saurischia</taxon>
        <taxon>Theropoda</taxon>
        <taxon>Coelurosauria</taxon>
        <taxon>Aves</taxon>
        <taxon>Neognathae</taxon>
        <taxon>Neoaves</taxon>
        <taxon>Telluraves</taxon>
        <taxon>Australaves</taxon>
        <taxon>Passeriformes</taxon>
        <taxon>Corvoidea</taxon>
        <taxon>Corvidae</taxon>
        <taxon>Aphelocoma</taxon>
    </lineage>
</organism>
<sequence length="1977" mass="228876">MAQRSGQEDPERYLFVDRAVIYNPATQADWTAKKLVWIPSERHGFEAASIKEEKGDEVLVELAENGKKALVNKDDVQKMNPPKFSKVEDMAELTCLNEASVLHNLKDRYYSGLIYTYSGLFCVVINPYKNLPIYSENIIEMYRGKKRHEMPPHIYAISESAYRCMLQGKDQKMSALFCRGESGAGKTENTKKVIQYLAHVASSHKGRKDHNIPGELERQLLQANPILESFGNAKTVKNDNSSRFGKFIRINFDVTGYIVGANIETYLLEKSRAVRQAKDERTFHIFYQLLAGAGEHLKSDLLLEGFNNYRFLSNGYIPIPGQQDKDNFQETMEAMHIMGFSHDEILSMLKVVSSVLQFGNISFKKERNTDQASMPENTVAQKLCHLLGMNVMEFTRAILTPRIKVGRDYVQKAQTKEQADFAVEALAKATYERLFRWLVHRINKALDRTKRQGASFIGILDIAGFEIFELNSFEQLCINYTNEKLQQLFNHTMFILEQEEYQREGIEWNFIDFGLDLQPCIDLIERPANPPGVLALLDEECWFPKATDKTFVEKLVQEQGTHSKFQKPRQLKDKADFCIIHYAGKVDYKADEWLMKNMDPLNDNVATLLHQSSDKFVAELWKDVDRIVGLDQVTGITETAFGSAYKTKKGMFRTVGQLYKESLTKLMATLRNTNPNFVRCIIPNHEKRAGKLDPHLVLDQLRCNGVLEGIRICRQGFPNRIVFQEFRQRYEILTPNAIPKGFMDGKQACERMIRALELDPNLYRIGQSKIFFRAGVLAHLEEERDLKITDIIIFFQAVCRGYLARKAFAKKQQQLSALKILQRNCAAYLKLRHWQWWRVFTKVKPLLQVTRQEEELQAKDEELMKVKEKQTKVEAELEEMERKHQQVLEEKNILAEQLQAETELFAEAEEMRARLAAKKQELEEILHDLESRVEEEEERNQILQNEKKKMQGHIQDLEEQLDEEEGARQKLQLEKVTAEAKIKKMEEEILLLEDQNSKFLKEKKLMEDRIAECSSQLAEEEEKAKNLAKLKNKQEMMITDLEERLKKEEKTRQELEKAKRKLDGETTDLQDQIAELQAQIEELKIQLAKKEEELQAALARGDEEAVQKNNALKVIRELQAQIAELQEDLESEKASRNKAEKQKRDLSEELEALKTELEDTLDTTAAQQELRTKREQEVAELKKAIEEETKNHEAQIQEIRQRHATALEELSEQLEQAKRFKANLEKNKQGLESDNKELACEVKVLQQVKAESEHKRKKLDAQVQELTAKVSEGERLRVELAEKANKLQNELDNVSSLLEEAEKKGIKFAKDAASLESQLQDTQELLQEETRQKLNLSSRIRQLEEEKNNLQEQQEEEEEARKNLEKQMLALQAQLAEAKKKVDDDLGTIEGLEETKKKLLKDMESLSQRLEEKALAYDKLEKTKNRLQQELDDLMVDLDHQRQIVSNLEKKQKKFDQMLAEEKNISARYAEERDRAEAEAREKETKALSLARALEEALEAKEESERQNKQLRADMEDLMSSKDDVGKNVHELEKSKRTLEQQVEEMRTQLEELEDELQATEDAKLRLEVNMQAMKAQFDRDLQARDEQNEEKKRMLVKQVRELEAELEDERKQRALAVAAKKKLEMDLKDLEGQIEAANKARDEAIKQLRKLQAQMKDYQRELEEARASRDEIFAQSKESEKKLKSLEAEILQLQEEFAASERARRHAEQERDELADEIANSASGKSALLDEKRRLEARIAQLEEELEEEQSNMELLNERFRKTTLVDTLNSELAGERSAAQKSENARQQLERQNKELKAKLQELEGSVKSKFKATISTLEAKIAQLEEQLEQEAKERAAANKLVRRTEKKLKEVFMQVEDERRHADQYKEQMEKANARMKQLKRQLEEAEEEATRANASRRKLQRELDDATEANEGLSREVSTLKNRLRRGGPITFSSSRSGRRQLHIEGASLELSDDDAESKGSDVNEAPPAPAE</sequence>
<dbReference type="SUPFAM" id="SSF52540">
    <property type="entry name" value="P-loop containing nucleoside triphosphate hydrolases"/>
    <property type="match status" value="1"/>
</dbReference>
<dbReference type="FunFam" id="1.20.58.530:FF:000003">
    <property type="entry name" value="Myosin heavy chain 10"/>
    <property type="match status" value="1"/>
</dbReference>
<dbReference type="PROSITE" id="PS51456">
    <property type="entry name" value="MYOSIN_MOTOR"/>
    <property type="match status" value="1"/>
</dbReference>
<evidence type="ECO:0000256" key="11">
    <source>
        <dbReference type="SAM" id="MobiDB-lite"/>
    </source>
</evidence>
<evidence type="ECO:0000256" key="8">
    <source>
        <dbReference type="ARBA" id="ARBA00023175"/>
    </source>
</evidence>
<keyword evidence="6" id="KW-0175">Coiled coil</keyword>
<dbReference type="SMART" id="SM00242">
    <property type="entry name" value="MYSc"/>
    <property type="match status" value="1"/>
</dbReference>
<dbReference type="InterPro" id="IPR036961">
    <property type="entry name" value="Kinesin_motor_dom_sf"/>
</dbReference>
<comment type="caution">
    <text evidence="14">The sequence shown here is derived from an EMBL/GenBank/DDBJ whole genome shotgun (WGS) entry which is preliminary data.</text>
</comment>
<dbReference type="FunFam" id="1.20.5.340:FF:000017">
    <property type="entry name" value="myosin-10 isoform X2"/>
    <property type="match status" value="1"/>
</dbReference>
<dbReference type="GO" id="GO:0005516">
    <property type="term" value="F:calmodulin binding"/>
    <property type="evidence" value="ECO:0007669"/>
    <property type="project" value="UniProtKB-KW"/>
</dbReference>
<proteinExistence type="inferred from homology"/>
<dbReference type="GO" id="GO:0032982">
    <property type="term" value="C:myosin filament"/>
    <property type="evidence" value="ECO:0007669"/>
    <property type="project" value="TreeGrafter"/>
</dbReference>
<dbReference type="PANTHER" id="PTHR45615:SF24">
    <property type="entry name" value="MYOSIN-10"/>
    <property type="match status" value="1"/>
</dbReference>
<dbReference type="EMBL" id="VZSI01000220">
    <property type="protein sequence ID" value="NWY21412.1"/>
    <property type="molecule type" value="Genomic_DNA"/>
</dbReference>
<dbReference type="PROSITE" id="PS50096">
    <property type="entry name" value="IQ"/>
    <property type="match status" value="1"/>
</dbReference>
<keyword evidence="9 10" id="KW-0009">Actin-binding</keyword>
<dbReference type="InterPro" id="IPR002928">
    <property type="entry name" value="Myosin_tail"/>
</dbReference>
<dbReference type="Gene3D" id="1.20.5.4820">
    <property type="match status" value="1"/>
</dbReference>
<evidence type="ECO:0000256" key="1">
    <source>
        <dbReference type="ARBA" id="ARBA00008314"/>
    </source>
</evidence>
<dbReference type="SUPFAM" id="SSF90257">
    <property type="entry name" value="Myosin rod fragments"/>
    <property type="match status" value="5"/>
</dbReference>
<dbReference type="FunFam" id="3.40.850.10:FF:000101">
    <property type="entry name" value="Slow myosin heavy chain 2"/>
    <property type="match status" value="1"/>
</dbReference>
<dbReference type="PRINTS" id="PR00193">
    <property type="entry name" value="MYOSINHEAVY"/>
</dbReference>
<dbReference type="GO" id="GO:0031032">
    <property type="term" value="P:actomyosin structure organization"/>
    <property type="evidence" value="ECO:0007669"/>
    <property type="project" value="UniProtKB-ARBA"/>
</dbReference>
<feature type="region of interest" description="Disordered" evidence="11">
    <location>
        <begin position="1128"/>
        <end position="1149"/>
    </location>
</feature>
<feature type="compositionally biased region" description="Basic and acidic residues" evidence="11">
    <location>
        <begin position="1862"/>
        <end position="1877"/>
    </location>
</feature>
<dbReference type="FunFam" id="1.20.5.340:FF:000008">
    <property type="entry name" value="Myosin heavy chain 11"/>
    <property type="match status" value="1"/>
</dbReference>
<comment type="similarity">
    <text evidence="1 10">Belongs to the TRAFAC class myosin-kinesin ATPase superfamily. Myosin family.</text>
</comment>
<gene>
    <name evidence="14" type="primary">Myh10</name>
    <name evidence="14" type="ORF">APHCOE_R03258</name>
</gene>
<dbReference type="SUPFAM" id="SSF50084">
    <property type="entry name" value="Myosin S1 fragment, N-terminal domain"/>
    <property type="match status" value="1"/>
</dbReference>
<dbReference type="Pfam" id="PF02736">
    <property type="entry name" value="Myosin_N"/>
    <property type="match status" value="1"/>
</dbReference>
<dbReference type="GO" id="GO:0051015">
    <property type="term" value="F:actin filament binding"/>
    <property type="evidence" value="ECO:0007669"/>
    <property type="project" value="InterPro"/>
</dbReference>
<keyword evidence="2" id="KW-0488">Methylation</keyword>
<dbReference type="Gene3D" id="1.10.10.820">
    <property type="match status" value="1"/>
</dbReference>
<feature type="region of interest" description="Disordered" evidence="11">
    <location>
        <begin position="1773"/>
        <end position="1793"/>
    </location>
</feature>
<feature type="binding site" evidence="10">
    <location>
        <begin position="180"/>
        <end position="187"/>
    </location>
    <ligand>
        <name>ATP</name>
        <dbReference type="ChEBI" id="CHEBI:30616"/>
    </ligand>
</feature>
<dbReference type="FunFam" id="4.10.270.10:FF:000001">
    <property type="entry name" value="Myosin heavy chain, non-muscle"/>
    <property type="match status" value="1"/>
</dbReference>
<dbReference type="Pfam" id="PF00063">
    <property type="entry name" value="Myosin_head"/>
    <property type="match status" value="1"/>
</dbReference>
<dbReference type="FunFam" id="1.20.5.4820:FF:000002">
    <property type="entry name" value="Myosin heavy chain 10"/>
    <property type="match status" value="1"/>
</dbReference>
<dbReference type="GO" id="GO:0000146">
    <property type="term" value="F:microfilament motor activity"/>
    <property type="evidence" value="ECO:0007669"/>
    <property type="project" value="TreeGrafter"/>
</dbReference>
<dbReference type="FunFam" id="1.20.5.340:FF:000007">
    <property type="entry name" value="Myosin heavy chain, non-muscle"/>
    <property type="match status" value="1"/>
</dbReference>
<dbReference type="SMART" id="SM00015">
    <property type="entry name" value="IQ"/>
    <property type="match status" value="1"/>
</dbReference>
<dbReference type="GO" id="GO:0043531">
    <property type="term" value="F:ADP binding"/>
    <property type="evidence" value="ECO:0007669"/>
    <property type="project" value="UniProtKB-ARBA"/>
</dbReference>
<evidence type="ECO:0000256" key="2">
    <source>
        <dbReference type="ARBA" id="ARBA00022481"/>
    </source>
</evidence>
<feature type="region of interest" description="Actin-binding" evidence="10">
    <location>
        <begin position="663"/>
        <end position="685"/>
    </location>
</feature>
<dbReference type="InterPro" id="IPR001609">
    <property type="entry name" value="Myosin_head_motor_dom-like"/>
</dbReference>
<dbReference type="InterPro" id="IPR000048">
    <property type="entry name" value="IQ_motif_EF-hand-BS"/>
</dbReference>
<dbReference type="FunFam" id="2.30.30.360:FF:000001">
    <property type="entry name" value="Myosin heavy chain"/>
    <property type="match status" value="1"/>
</dbReference>
<keyword evidence="3 10" id="KW-0547">Nucleotide-binding</keyword>
<dbReference type="Proteomes" id="UP000575874">
    <property type="component" value="Unassembled WGS sequence"/>
</dbReference>
<dbReference type="Gene3D" id="1.20.58.530">
    <property type="match status" value="1"/>
</dbReference>
<dbReference type="Pfam" id="PF00612">
    <property type="entry name" value="IQ"/>
    <property type="match status" value="1"/>
</dbReference>
<dbReference type="InterPro" id="IPR004009">
    <property type="entry name" value="SH3_Myosin"/>
</dbReference>
<feature type="compositionally biased region" description="Basic and acidic residues" evidence="11">
    <location>
        <begin position="1131"/>
        <end position="1149"/>
    </location>
</feature>
<evidence type="ECO:0000313" key="14">
    <source>
        <dbReference type="EMBL" id="NWY21412.1"/>
    </source>
</evidence>
<dbReference type="Pfam" id="PF01576">
    <property type="entry name" value="Myosin_tail_1"/>
    <property type="match status" value="1"/>
</dbReference>